<organism evidence="2 3">
    <name type="scientific">Citricoccus alkalitolerans</name>
    <dbReference type="NCBI Taxonomy" id="246603"/>
    <lineage>
        <taxon>Bacteria</taxon>
        <taxon>Bacillati</taxon>
        <taxon>Actinomycetota</taxon>
        <taxon>Actinomycetes</taxon>
        <taxon>Micrococcales</taxon>
        <taxon>Micrococcaceae</taxon>
        <taxon>Citricoccus</taxon>
    </lineage>
</organism>
<evidence type="ECO:0000313" key="2">
    <source>
        <dbReference type="EMBL" id="MFC4428394.1"/>
    </source>
</evidence>
<keyword evidence="3" id="KW-1185">Reference proteome</keyword>
<evidence type="ECO:0000256" key="1">
    <source>
        <dbReference type="SAM" id="MobiDB-lite"/>
    </source>
</evidence>
<protein>
    <submittedName>
        <fullName evidence="2">Uncharacterized protein</fullName>
    </submittedName>
</protein>
<evidence type="ECO:0000313" key="3">
    <source>
        <dbReference type="Proteomes" id="UP001595965"/>
    </source>
</evidence>
<proteinExistence type="predicted"/>
<dbReference type="RefSeq" id="WP_344230157.1">
    <property type="nucleotide sequence ID" value="NZ_BAAALH010000002.1"/>
</dbReference>
<feature type="compositionally biased region" description="Basic and acidic residues" evidence="1">
    <location>
        <begin position="41"/>
        <end position="72"/>
    </location>
</feature>
<dbReference type="Proteomes" id="UP001595965">
    <property type="component" value="Unassembled WGS sequence"/>
</dbReference>
<dbReference type="EMBL" id="JBHSEN010000001">
    <property type="protein sequence ID" value="MFC4428394.1"/>
    <property type="molecule type" value="Genomic_DNA"/>
</dbReference>
<accession>A0ABV8XS56</accession>
<reference evidence="3" key="1">
    <citation type="journal article" date="2019" name="Int. J. Syst. Evol. Microbiol.">
        <title>The Global Catalogue of Microorganisms (GCM) 10K type strain sequencing project: providing services to taxonomists for standard genome sequencing and annotation.</title>
        <authorList>
            <consortium name="The Broad Institute Genomics Platform"/>
            <consortium name="The Broad Institute Genome Sequencing Center for Infectious Disease"/>
            <person name="Wu L."/>
            <person name="Ma J."/>
        </authorList>
    </citation>
    <scope>NUCLEOTIDE SEQUENCE [LARGE SCALE GENOMIC DNA]</scope>
    <source>
        <strain evidence="3">CGMCC 1.12125</strain>
    </source>
</reference>
<feature type="region of interest" description="Disordered" evidence="1">
    <location>
        <begin position="1"/>
        <end position="72"/>
    </location>
</feature>
<name>A0ABV8XS56_9MICC</name>
<gene>
    <name evidence="2" type="ORF">ACFO0K_01715</name>
</gene>
<sequence length="210" mass="23223">MPPTSDRSAPATPYVADRLSRGKTSAQLRAEIPGWGIDLDPADRPSVPRERRDLETGAHWEFPERQPERWPRERSIEHQDLTPVFGTAQPPRGISAPLRRWAYTYSEARAAHWLGLLAADRIEAAEHHVRSLFTARPDNPLSQTGLRAEVTGHGFSSRAGTRRADTSHQWIDPLLVAGPWLLASGAVAGVARVLVKRWSRKPAGNDPASS</sequence>
<comment type="caution">
    <text evidence="2">The sequence shown here is derived from an EMBL/GenBank/DDBJ whole genome shotgun (WGS) entry which is preliminary data.</text>
</comment>